<gene>
    <name evidence="4" type="ORF">FJTKL_03958</name>
</gene>
<protein>
    <recommendedName>
        <fullName evidence="6">Short-chain dehydrogenase</fullName>
    </recommendedName>
</protein>
<feature type="region of interest" description="Disordered" evidence="3">
    <location>
        <begin position="1"/>
        <end position="40"/>
    </location>
</feature>
<dbReference type="PANTHER" id="PTHR24320">
    <property type="entry name" value="RETINOL DEHYDROGENASE"/>
    <property type="match status" value="1"/>
</dbReference>
<dbReference type="PANTHER" id="PTHR24320:SF272">
    <property type="entry name" value="NAD(P)-BINDING ROSSMANN-FOLD SUPERFAMILY PROTEIN"/>
    <property type="match status" value="1"/>
</dbReference>
<evidence type="ECO:0000313" key="4">
    <source>
        <dbReference type="EMBL" id="KAL2288600.1"/>
    </source>
</evidence>
<keyword evidence="2" id="KW-0560">Oxidoreductase</keyword>
<feature type="compositionally biased region" description="Low complexity" evidence="3">
    <location>
        <begin position="18"/>
        <end position="27"/>
    </location>
</feature>
<sequence>MILISTSNSPNKLKDITRNSTRSSSNTYHSPKMTGPPFTLPSKYAEVHKIENQAGPGDNRPTGVQILKDGNRFDGSLNNKVAIVTGCSSGIGVPTVESLAAAGCIVYGGVRGASLGRAQEALSSVLNDPKTKDKVHLLDLDLTSLASVKQFADEIKKRESKINLLINNAGIMAVPTRELTKDGFESQFGTNHLAHFYLFQNLKGLLIAGAKASPDFATRVVNVSSAAHRYNTVILDDINLAKPGNYDPQKAYGNSKTAKIWMANHIERLYSSQGIHAYSLMPGGIATPLQKHVPEMMEAIKGVTRIENFMKSTGQGCATTIWAATDRDLEGRGGVYCEDCCIIGPVPSSKDGAVDVVVPGYSEWAYDPEGEEKLWKMSNELVGLEANA</sequence>
<dbReference type="PRINTS" id="PR00081">
    <property type="entry name" value="GDHRDH"/>
</dbReference>
<name>A0ABR4F1N2_9PEZI</name>
<dbReference type="SUPFAM" id="SSF51735">
    <property type="entry name" value="NAD(P)-binding Rossmann-fold domains"/>
    <property type="match status" value="1"/>
</dbReference>
<evidence type="ECO:0000256" key="3">
    <source>
        <dbReference type="SAM" id="MobiDB-lite"/>
    </source>
</evidence>
<dbReference type="Gene3D" id="3.40.50.720">
    <property type="entry name" value="NAD(P)-binding Rossmann-like Domain"/>
    <property type="match status" value="1"/>
</dbReference>
<dbReference type="Proteomes" id="UP001600888">
    <property type="component" value="Unassembled WGS sequence"/>
</dbReference>
<dbReference type="Pfam" id="PF00106">
    <property type="entry name" value="adh_short"/>
    <property type="match status" value="1"/>
</dbReference>
<dbReference type="InterPro" id="IPR036291">
    <property type="entry name" value="NAD(P)-bd_dom_sf"/>
</dbReference>
<proteinExistence type="inferred from homology"/>
<keyword evidence="5" id="KW-1185">Reference proteome</keyword>
<dbReference type="EMBL" id="JBAWTH010000016">
    <property type="protein sequence ID" value="KAL2288600.1"/>
    <property type="molecule type" value="Genomic_DNA"/>
</dbReference>
<comment type="similarity">
    <text evidence="1">Belongs to the short-chain dehydrogenases/reductases (SDR) family.</text>
</comment>
<evidence type="ECO:0000256" key="1">
    <source>
        <dbReference type="ARBA" id="ARBA00006484"/>
    </source>
</evidence>
<evidence type="ECO:0008006" key="6">
    <source>
        <dbReference type="Google" id="ProtNLM"/>
    </source>
</evidence>
<dbReference type="InterPro" id="IPR002347">
    <property type="entry name" value="SDR_fam"/>
</dbReference>
<feature type="compositionally biased region" description="Polar residues" evidence="3">
    <location>
        <begin position="1"/>
        <end position="11"/>
    </location>
</feature>
<organism evidence="4 5">
    <name type="scientific">Diaporthe vaccinii</name>
    <dbReference type="NCBI Taxonomy" id="105482"/>
    <lineage>
        <taxon>Eukaryota</taxon>
        <taxon>Fungi</taxon>
        <taxon>Dikarya</taxon>
        <taxon>Ascomycota</taxon>
        <taxon>Pezizomycotina</taxon>
        <taxon>Sordariomycetes</taxon>
        <taxon>Sordariomycetidae</taxon>
        <taxon>Diaporthales</taxon>
        <taxon>Diaporthaceae</taxon>
        <taxon>Diaporthe</taxon>
        <taxon>Diaporthe eres species complex</taxon>
    </lineage>
</organism>
<evidence type="ECO:0000256" key="2">
    <source>
        <dbReference type="ARBA" id="ARBA00023002"/>
    </source>
</evidence>
<reference evidence="4 5" key="1">
    <citation type="submission" date="2024-03" db="EMBL/GenBank/DDBJ databases">
        <title>A high-quality draft genome sequence of Diaporthe vaccinii, a causative agent of upright dieback and viscid rot disease in cranberry plants.</title>
        <authorList>
            <person name="Sarrasin M."/>
            <person name="Lang B.F."/>
            <person name="Burger G."/>
        </authorList>
    </citation>
    <scope>NUCLEOTIDE SEQUENCE [LARGE SCALE GENOMIC DNA]</scope>
    <source>
        <strain evidence="4 5">IS7</strain>
    </source>
</reference>
<accession>A0ABR4F1N2</accession>
<comment type="caution">
    <text evidence="4">The sequence shown here is derived from an EMBL/GenBank/DDBJ whole genome shotgun (WGS) entry which is preliminary data.</text>
</comment>
<evidence type="ECO:0000313" key="5">
    <source>
        <dbReference type="Proteomes" id="UP001600888"/>
    </source>
</evidence>